<dbReference type="InterPro" id="IPR035093">
    <property type="entry name" value="RelE/ParE_toxin_dom_sf"/>
</dbReference>
<gene>
    <name evidence="2" type="ORF">GCM10010276_65650</name>
</gene>
<proteinExistence type="predicted"/>
<comment type="caution">
    <text evidence="2">The sequence shown here is derived from an EMBL/GenBank/DDBJ whole genome shotgun (WGS) entry which is preliminary data.</text>
</comment>
<dbReference type="Gene3D" id="3.30.2310.20">
    <property type="entry name" value="RelE-like"/>
    <property type="match status" value="1"/>
</dbReference>
<accession>A0ABP6A3U5</accession>
<reference evidence="3" key="1">
    <citation type="journal article" date="2019" name="Int. J. Syst. Evol. Microbiol.">
        <title>The Global Catalogue of Microorganisms (GCM) 10K type strain sequencing project: providing services to taxonomists for standard genome sequencing and annotation.</title>
        <authorList>
            <consortium name="The Broad Institute Genomics Platform"/>
            <consortium name="The Broad Institute Genome Sequencing Center for Infectious Disease"/>
            <person name="Wu L."/>
            <person name="Ma J."/>
        </authorList>
    </citation>
    <scope>NUCLEOTIDE SEQUENCE [LARGE SCALE GENOMIC DNA]</scope>
    <source>
        <strain evidence="3">JCM 4395</strain>
    </source>
</reference>
<dbReference type="RefSeq" id="WP_344404453.1">
    <property type="nucleotide sequence ID" value="NZ_BAAASG010000016.1"/>
</dbReference>
<name>A0ABP6A3U5_STRLO</name>
<sequence>MAYEISWEPRATSAAVRFLKEDPAGLSAVYAAVDALATQPRPSGSIPYGSPDLRRLHVGDYRVLYVIDNDVIHILVTHLGRTT</sequence>
<dbReference type="InterPro" id="IPR007712">
    <property type="entry name" value="RelE/ParE_toxin"/>
</dbReference>
<evidence type="ECO:0000256" key="1">
    <source>
        <dbReference type="ARBA" id="ARBA00022649"/>
    </source>
</evidence>
<evidence type="ECO:0008006" key="4">
    <source>
        <dbReference type="Google" id="ProtNLM"/>
    </source>
</evidence>
<keyword evidence="1" id="KW-1277">Toxin-antitoxin system</keyword>
<dbReference type="Proteomes" id="UP001501777">
    <property type="component" value="Unassembled WGS sequence"/>
</dbReference>
<dbReference type="EMBL" id="BAAASG010000016">
    <property type="protein sequence ID" value="GAA2510166.1"/>
    <property type="molecule type" value="Genomic_DNA"/>
</dbReference>
<organism evidence="2 3">
    <name type="scientific">Streptomyces longisporus</name>
    <dbReference type="NCBI Taxonomy" id="1948"/>
    <lineage>
        <taxon>Bacteria</taxon>
        <taxon>Bacillati</taxon>
        <taxon>Actinomycetota</taxon>
        <taxon>Actinomycetes</taxon>
        <taxon>Kitasatosporales</taxon>
        <taxon>Streptomycetaceae</taxon>
        <taxon>Streptomyces</taxon>
    </lineage>
</organism>
<keyword evidence="3" id="KW-1185">Reference proteome</keyword>
<evidence type="ECO:0000313" key="3">
    <source>
        <dbReference type="Proteomes" id="UP001501777"/>
    </source>
</evidence>
<protein>
    <recommendedName>
        <fullName evidence="4">Type II toxin-antitoxin system RelE/ParE family toxin</fullName>
    </recommendedName>
</protein>
<evidence type="ECO:0000313" key="2">
    <source>
        <dbReference type="EMBL" id="GAA2510166.1"/>
    </source>
</evidence>
<dbReference type="SUPFAM" id="SSF143011">
    <property type="entry name" value="RelE-like"/>
    <property type="match status" value="1"/>
</dbReference>
<dbReference type="Pfam" id="PF05016">
    <property type="entry name" value="ParE_toxin"/>
    <property type="match status" value="1"/>
</dbReference>